<reference evidence="3" key="1">
    <citation type="submission" date="2021-02" db="EMBL/GenBank/DDBJ databases">
        <authorList>
            <person name="Nowell W R."/>
        </authorList>
    </citation>
    <scope>NUCLEOTIDE SEQUENCE</scope>
</reference>
<proteinExistence type="predicted"/>
<dbReference type="CDD" id="cd05819">
    <property type="entry name" value="NHL"/>
    <property type="match status" value="1"/>
</dbReference>
<evidence type="ECO:0000313" key="3">
    <source>
        <dbReference type="EMBL" id="CAF1313614.1"/>
    </source>
</evidence>
<dbReference type="EMBL" id="CAJOBC010043913">
    <property type="protein sequence ID" value="CAF4153497.1"/>
    <property type="molecule type" value="Genomic_DNA"/>
</dbReference>
<gene>
    <name evidence="3" type="ORF">GPM918_LOCUS29118</name>
    <name evidence="4" type="ORF">SRO942_LOCUS29677</name>
</gene>
<dbReference type="EMBL" id="CAJNOQ010013064">
    <property type="protein sequence ID" value="CAF1313614.1"/>
    <property type="molecule type" value="Genomic_DNA"/>
</dbReference>
<feature type="repeat" description="NHL" evidence="2">
    <location>
        <begin position="120"/>
        <end position="159"/>
    </location>
</feature>
<dbReference type="Gene3D" id="2.120.10.30">
    <property type="entry name" value="TolB, C-terminal domain"/>
    <property type="match status" value="3"/>
</dbReference>
<evidence type="ECO:0000256" key="1">
    <source>
        <dbReference type="ARBA" id="ARBA00022737"/>
    </source>
</evidence>
<dbReference type="SUPFAM" id="SSF63829">
    <property type="entry name" value="Calcium-dependent phosphotriesterase"/>
    <property type="match status" value="1"/>
</dbReference>
<dbReference type="GO" id="GO:0008270">
    <property type="term" value="F:zinc ion binding"/>
    <property type="evidence" value="ECO:0007669"/>
    <property type="project" value="UniProtKB-KW"/>
</dbReference>
<dbReference type="Proteomes" id="UP000681722">
    <property type="component" value="Unassembled WGS sequence"/>
</dbReference>
<organism evidence="3 5">
    <name type="scientific">Didymodactylos carnosus</name>
    <dbReference type="NCBI Taxonomy" id="1234261"/>
    <lineage>
        <taxon>Eukaryota</taxon>
        <taxon>Metazoa</taxon>
        <taxon>Spiralia</taxon>
        <taxon>Gnathifera</taxon>
        <taxon>Rotifera</taxon>
        <taxon>Eurotatoria</taxon>
        <taxon>Bdelloidea</taxon>
        <taxon>Philodinida</taxon>
        <taxon>Philodinidae</taxon>
        <taxon>Didymodactylos</taxon>
    </lineage>
</organism>
<evidence type="ECO:0000313" key="4">
    <source>
        <dbReference type="EMBL" id="CAF4153497.1"/>
    </source>
</evidence>
<name>A0A815EKC5_9BILA</name>
<dbReference type="InterPro" id="IPR010620">
    <property type="entry name" value="SBBP_repeat"/>
</dbReference>
<feature type="non-terminal residue" evidence="3">
    <location>
        <position position="1"/>
    </location>
</feature>
<comment type="caution">
    <text evidence="3">The sequence shown here is derived from an EMBL/GenBank/DDBJ whole genome shotgun (WGS) entry which is preliminary data.</text>
</comment>
<sequence length="603" mass="62319">STTTSTVTSTASISCLSTIPCPVGPSWSQNPYAIVTGLTDNYQIAVDSVGNFYVVLNAGGQVLQFTPASKSSSSVIAGGLTTPLYALFLDQSDLLYFSVAGSNQVYSYFDGVNIVVAGDGTAGTGENQLHGPQGFFVDCSGNLYISDSGNNRVQRYSSSNPTSGCTVAGDAYSNSGNSLSNFNIPIDTKFDASGNMIVLDSFNYRMLSFASGSRTGTLTAGDGTAGTSSGQAAGTTYAQMIQSQTIYIDGCANVYVADSGGEGVVKYTSSSTAGTVIVTGASSAAPQADGLTFDPLGNLYVSERNTGINKFAMIPYCDPGSSGVLAVTSCLSSSCITASSYTAVGTVTSTSVIPYGIAIDSSENVYVTDGSTNSIIKFVSGTPTTVASGTTPLGVFVDSSNNIYMSHSLTTIEKWLPADPPSGGTIVAGNNGQGNAQNQLNAPVNFFVDCSGNLFIADSSNSRVQRWTPGASSGCTMAGERNGVNGSASYLLSLSLDVKFTQSGNMFVIDQLNHRIQKFLPGFTYGVTVAESLPLPYALAVDNCENIYVSDQTNGVYKFTSGSTTGTLIISVTGGSRGIALNPVNGNLYVIFKSDGLVHKYTV</sequence>
<dbReference type="InterPro" id="IPR011042">
    <property type="entry name" value="6-blade_b-propeller_TolB-like"/>
</dbReference>
<protein>
    <recommendedName>
        <fullName evidence="6">NHL repeat-containing protein</fullName>
    </recommendedName>
</protein>
<dbReference type="PANTHER" id="PTHR24104">
    <property type="entry name" value="E3 UBIQUITIN-PROTEIN LIGASE NHLRC1-RELATED"/>
    <property type="match status" value="1"/>
</dbReference>
<keyword evidence="5" id="KW-1185">Reference proteome</keyword>
<dbReference type="InterPro" id="IPR050952">
    <property type="entry name" value="TRIM-NHL_E3_ligases"/>
</dbReference>
<dbReference type="PROSITE" id="PS51125">
    <property type="entry name" value="NHL"/>
    <property type="match status" value="1"/>
</dbReference>
<evidence type="ECO:0000256" key="2">
    <source>
        <dbReference type="PROSITE-ProRule" id="PRU00504"/>
    </source>
</evidence>
<accession>A0A815EKC5</accession>
<dbReference type="Pfam" id="PF01436">
    <property type="entry name" value="NHL"/>
    <property type="match status" value="1"/>
</dbReference>
<dbReference type="PANTHER" id="PTHR24104:SF25">
    <property type="entry name" value="PROTEIN LIN-41"/>
    <property type="match status" value="1"/>
</dbReference>
<dbReference type="AlphaFoldDB" id="A0A815EKC5"/>
<evidence type="ECO:0008006" key="6">
    <source>
        <dbReference type="Google" id="ProtNLM"/>
    </source>
</evidence>
<dbReference type="OrthoDB" id="342730at2759"/>
<dbReference type="InterPro" id="IPR001258">
    <property type="entry name" value="NHL_repeat"/>
</dbReference>
<dbReference type="Proteomes" id="UP000663829">
    <property type="component" value="Unassembled WGS sequence"/>
</dbReference>
<dbReference type="Pfam" id="PF06739">
    <property type="entry name" value="SBBP"/>
    <property type="match status" value="1"/>
</dbReference>
<evidence type="ECO:0000313" key="5">
    <source>
        <dbReference type="Proteomes" id="UP000663829"/>
    </source>
</evidence>
<dbReference type="SUPFAM" id="SSF101898">
    <property type="entry name" value="NHL repeat"/>
    <property type="match status" value="2"/>
</dbReference>
<keyword evidence="1" id="KW-0677">Repeat</keyword>